<dbReference type="PIRSF" id="PIRSF000103">
    <property type="entry name" value="HIBADH"/>
    <property type="match status" value="1"/>
</dbReference>
<accession>A0A1G6VDV1</accession>
<dbReference type="SUPFAM" id="SSF51735">
    <property type="entry name" value="NAD(P)-binding Rossmann-fold domains"/>
    <property type="match status" value="1"/>
</dbReference>
<dbReference type="GO" id="GO:0016491">
    <property type="term" value="F:oxidoreductase activity"/>
    <property type="evidence" value="ECO:0007669"/>
    <property type="project" value="UniProtKB-KW"/>
</dbReference>
<proteinExistence type="inferred from homology"/>
<comment type="similarity">
    <text evidence="1">Belongs to the HIBADH-related family.</text>
</comment>
<keyword evidence="8" id="KW-1185">Reference proteome</keyword>
<gene>
    <name evidence="7" type="ORF">SAMN04489747_1128</name>
</gene>
<dbReference type="PANTHER" id="PTHR43060:SF15">
    <property type="entry name" value="3-HYDROXYISOBUTYRATE DEHYDROGENASE-LIKE 1, MITOCHONDRIAL-RELATED"/>
    <property type="match status" value="1"/>
</dbReference>
<dbReference type="EMBL" id="LT629688">
    <property type="protein sequence ID" value="SDD51792.1"/>
    <property type="molecule type" value="Genomic_DNA"/>
</dbReference>
<feature type="domain" description="6-phosphogluconate dehydrogenase NADP-binding" evidence="5">
    <location>
        <begin position="6"/>
        <end position="163"/>
    </location>
</feature>
<dbReference type="Proteomes" id="UP000198546">
    <property type="component" value="Chromosome i"/>
</dbReference>
<sequence length="289" mass="29859">MTTTTAVVGLGNLGAAMARRLATRPGSVLVHDTDAAALERAAEDGCTPADDLPSLAAASDVVWVVVPDDDAVRSVLKGPDGLAARMGEGGLVLLSSTVSPGTAQEMARLCAEHGIGLVEAPVSGGADAAEAGELLVLLGGADADVERAREHCAALARSTVVTGPAGTAAVVKLCNQYVLFTGLGALYEAVDLAGRVGVEESVLLEALAGGTARSWAVETWGFYDRLSRDYDERDVAEEGRPWVKDLAETLRVASDHDLELPTARTTAELLPGAIRRHADHKTTTDGGTR</sequence>
<dbReference type="Pfam" id="PF03446">
    <property type="entry name" value="NAD_binding_2"/>
    <property type="match status" value="1"/>
</dbReference>
<dbReference type="Gene3D" id="1.10.1040.10">
    <property type="entry name" value="N-(1-d-carboxylethyl)-l-norvaline Dehydrogenase, domain 2"/>
    <property type="match status" value="1"/>
</dbReference>
<dbReference type="InterPro" id="IPR013328">
    <property type="entry name" value="6PGD_dom2"/>
</dbReference>
<evidence type="ECO:0000259" key="6">
    <source>
        <dbReference type="Pfam" id="PF14833"/>
    </source>
</evidence>
<evidence type="ECO:0000256" key="2">
    <source>
        <dbReference type="ARBA" id="ARBA00023002"/>
    </source>
</evidence>
<dbReference type="InterPro" id="IPR006115">
    <property type="entry name" value="6PGDH_NADP-bd"/>
</dbReference>
<evidence type="ECO:0000313" key="7">
    <source>
        <dbReference type="EMBL" id="SDD51792.1"/>
    </source>
</evidence>
<dbReference type="InterPro" id="IPR008927">
    <property type="entry name" value="6-PGluconate_DH-like_C_sf"/>
</dbReference>
<dbReference type="GO" id="GO:0050661">
    <property type="term" value="F:NADP binding"/>
    <property type="evidence" value="ECO:0007669"/>
    <property type="project" value="InterPro"/>
</dbReference>
<reference evidence="7 8" key="1">
    <citation type="submission" date="2016-10" db="EMBL/GenBank/DDBJ databases">
        <authorList>
            <person name="de Groot N.N."/>
        </authorList>
    </citation>
    <scope>NUCLEOTIDE SEQUENCE [LARGE SCALE GENOMIC DNA]</scope>
    <source>
        <strain evidence="7 8">MON 2.2</strain>
    </source>
</reference>
<dbReference type="GO" id="GO:0051287">
    <property type="term" value="F:NAD binding"/>
    <property type="evidence" value="ECO:0007669"/>
    <property type="project" value="InterPro"/>
</dbReference>
<evidence type="ECO:0000313" key="8">
    <source>
        <dbReference type="Proteomes" id="UP000198546"/>
    </source>
</evidence>
<dbReference type="Gene3D" id="3.40.50.720">
    <property type="entry name" value="NAD(P)-binding Rossmann-like Domain"/>
    <property type="match status" value="1"/>
</dbReference>
<evidence type="ECO:0000256" key="4">
    <source>
        <dbReference type="PIRSR" id="PIRSR000103-1"/>
    </source>
</evidence>
<feature type="active site" evidence="4">
    <location>
        <position position="172"/>
    </location>
</feature>
<dbReference type="PANTHER" id="PTHR43060">
    <property type="entry name" value="3-HYDROXYISOBUTYRATE DEHYDROGENASE-LIKE 1, MITOCHONDRIAL-RELATED"/>
    <property type="match status" value="1"/>
</dbReference>
<keyword evidence="2" id="KW-0560">Oxidoreductase</keyword>
<dbReference type="STRING" id="675864.SAMN04489747_1128"/>
<dbReference type="OrthoDB" id="3185659at2"/>
<organism evidence="7 8">
    <name type="scientific">Auraticoccus monumenti</name>
    <dbReference type="NCBI Taxonomy" id="675864"/>
    <lineage>
        <taxon>Bacteria</taxon>
        <taxon>Bacillati</taxon>
        <taxon>Actinomycetota</taxon>
        <taxon>Actinomycetes</taxon>
        <taxon>Propionibacteriales</taxon>
        <taxon>Propionibacteriaceae</taxon>
        <taxon>Auraticoccus</taxon>
    </lineage>
</organism>
<keyword evidence="3" id="KW-0520">NAD</keyword>
<name>A0A1G6VDV1_9ACTN</name>
<evidence type="ECO:0000259" key="5">
    <source>
        <dbReference type="Pfam" id="PF03446"/>
    </source>
</evidence>
<dbReference type="InterPro" id="IPR036291">
    <property type="entry name" value="NAD(P)-bd_dom_sf"/>
</dbReference>
<dbReference type="Pfam" id="PF14833">
    <property type="entry name" value="NAD_binding_11"/>
    <property type="match status" value="1"/>
</dbReference>
<dbReference type="AlphaFoldDB" id="A0A1G6VDV1"/>
<evidence type="ECO:0000256" key="1">
    <source>
        <dbReference type="ARBA" id="ARBA00009080"/>
    </source>
</evidence>
<dbReference type="InterPro" id="IPR015815">
    <property type="entry name" value="HIBADH-related"/>
</dbReference>
<dbReference type="SUPFAM" id="SSF48179">
    <property type="entry name" value="6-phosphogluconate dehydrogenase C-terminal domain-like"/>
    <property type="match status" value="1"/>
</dbReference>
<feature type="domain" description="3-hydroxyisobutyrate dehydrogenase-like NAD-binding" evidence="6">
    <location>
        <begin position="166"/>
        <end position="279"/>
    </location>
</feature>
<protein>
    <submittedName>
        <fullName evidence="7">NAD-binding of NADP-dependent 3-hydroxyisobutyrate dehydrogenase</fullName>
    </submittedName>
</protein>
<dbReference type="InterPro" id="IPR029154">
    <property type="entry name" value="HIBADH-like_NADP-bd"/>
</dbReference>
<evidence type="ECO:0000256" key="3">
    <source>
        <dbReference type="ARBA" id="ARBA00023027"/>
    </source>
</evidence>